<dbReference type="EMBL" id="SACK01000001">
    <property type="protein sequence ID" value="RVU02607.1"/>
    <property type="molecule type" value="Genomic_DNA"/>
</dbReference>
<dbReference type="RefSeq" id="WP_127702974.1">
    <property type="nucleotide sequence ID" value="NZ_SACK01000001.1"/>
</dbReference>
<sequence>MKMFYKVNLLCAVLLLMLWTSCKVEKLEPVNEAVKDVSGTWSILKVTRNGADITNTYDFSKFKLVFEGNNYTLENKLPFLVSDNGTFNLDDNQYAFSISFNPAGGSAKTIPFNFPNVNGNRQLSVPFTIVGCSNTNYVYTLQRN</sequence>
<proteinExistence type="predicted"/>
<dbReference type="PROSITE" id="PS51257">
    <property type="entry name" value="PROKAR_LIPOPROTEIN"/>
    <property type="match status" value="1"/>
</dbReference>
<evidence type="ECO:0000256" key="1">
    <source>
        <dbReference type="SAM" id="SignalP"/>
    </source>
</evidence>
<feature type="chain" id="PRO_5018734052" evidence="1">
    <location>
        <begin position="27"/>
        <end position="144"/>
    </location>
</feature>
<name>A0A3S2V3R6_9SPHI</name>
<gene>
    <name evidence="2" type="ORF">EOD41_01310</name>
</gene>
<feature type="signal peptide" evidence="1">
    <location>
        <begin position="1"/>
        <end position="26"/>
    </location>
</feature>
<dbReference type="OrthoDB" id="1467887at2"/>
<accession>A0A3S2V3R6</accession>
<reference evidence="2 3" key="1">
    <citation type="submission" date="2019-01" db="EMBL/GenBank/DDBJ databases">
        <authorList>
            <person name="Chen W.-M."/>
        </authorList>
    </citation>
    <scope>NUCLEOTIDE SEQUENCE [LARGE SCALE GENOMIC DNA]</scope>
    <source>
        <strain evidence="2 3">YBJ-36</strain>
    </source>
</reference>
<dbReference type="AlphaFoldDB" id="A0A3S2V3R6"/>
<comment type="caution">
    <text evidence="2">The sequence shown here is derived from an EMBL/GenBank/DDBJ whole genome shotgun (WGS) entry which is preliminary data.</text>
</comment>
<evidence type="ECO:0000313" key="3">
    <source>
        <dbReference type="Proteomes" id="UP000282759"/>
    </source>
</evidence>
<organism evidence="2 3">
    <name type="scientific">Mucilaginibacter limnophilus</name>
    <dbReference type="NCBI Taxonomy" id="1932778"/>
    <lineage>
        <taxon>Bacteria</taxon>
        <taxon>Pseudomonadati</taxon>
        <taxon>Bacteroidota</taxon>
        <taxon>Sphingobacteriia</taxon>
        <taxon>Sphingobacteriales</taxon>
        <taxon>Sphingobacteriaceae</taxon>
        <taxon>Mucilaginibacter</taxon>
    </lineage>
</organism>
<dbReference type="Pfam" id="PF16395">
    <property type="entry name" value="DUF5004"/>
    <property type="match status" value="1"/>
</dbReference>
<dbReference type="Proteomes" id="UP000282759">
    <property type="component" value="Unassembled WGS sequence"/>
</dbReference>
<keyword evidence="1" id="KW-0732">Signal</keyword>
<evidence type="ECO:0000313" key="2">
    <source>
        <dbReference type="EMBL" id="RVU02607.1"/>
    </source>
</evidence>
<keyword evidence="3" id="KW-1185">Reference proteome</keyword>
<protein>
    <submittedName>
        <fullName evidence="2">DUF5004 domain-containing protein</fullName>
    </submittedName>
</protein>
<dbReference type="InterPro" id="IPR032168">
    <property type="entry name" value="DUF5004"/>
</dbReference>